<feature type="region of interest" description="Disordered" evidence="1">
    <location>
        <begin position="284"/>
        <end position="312"/>
    </location>
</feature>
<protein>
    <submittedName>
        <fullName evidence="3">Relaxase/mobilization nuclease domain protein</fullName>
    </submittedName>
</protein>
<evidence type="ECO:0000259" key="2">
    <source>
        <dbReference type="Pfam" id="PF03432"/>
    </source>
</evidence>
<feature type="compositionally biased region" description="Basic residues" evidence="1">
    <location>
        <begin position="300"/>
        <end position="312"/>
    </location>
</feature>
<feature type="compositionally biased region" description="Polar residues" evidence="1">
    <location>
        <begin position="250"/>
        <end position="262"/>
    </location>
</feature>
<organism evidence="3 4">
    <name type="scientific">Bacteroides fragilis str. 3988T(B)14</name>
    <dbReference type="NCBI Taxonomy" id="1339315"/>
    <lineage>
        <taxon>Bacteria</taxon>
        <taxon>Pseudomonadati</taxon>
        <taxon>Bacteroidota</taxon>
        <taxon>Bacteroidia</taxon>
        <taxon>Bacteroidales</taxon>
        <taxon>Bacteroidaceae</taxon>
        <taxon>Bacteroides</taxon>
    </lineage>
</organism>
<reference evidence="3 4" key="1">
    <citation type="submission" date="2014-02" db="EMBL/GenBank/DDBJ databases">
        <authorList>
            <person name="Sears C."/>
            <person name="Carroll K."/>
            <person name="Sack B.R."/>
            <person name="Qadri F."/>
            <person name="Myers L.L."/>
            <person name="Chung G.-T."/>
            <person name="Escheverria P."/>
            <person name="Fraser C.M."/>
            <person name="Sadzewicz L."/>
            <person name="Shefchek K.A."/>
            <person name="Tallon L."/>
            <person name="Das S.P."/>
            <person name="Daugherty S."/>
            <person name="Mongodin E.F."/>
        </authorList>
    </citation>
    <scope>NUCLEOTIDE SEQUENCE [LARGE SCALE GENOMIC DNA]</scope>
    <source>
        <strain evidence="4">3988T(B)14</strain>
    </source>
</reference>
<gene>
    <name evidence="3" type="ORF">M124_4813</name>
</gene>
<comment type="caution">
    <text evidence="3">The sequence shown here is derived from an EMBL/GenBank/DDBJ whole genome shotgun (WGS) entry which is preliminary data.</text>
</comment>
<feature type="region of interest" description="Disordered" evidence="1">
    <location>
        <begin position="246"/>
        <end position="267"/>
    </location>
</feature>
<dbReference type="Pfam" id="PF03432">
    <property type="entry name" value="Relaxase"/>
    <property type="match status" value="1"/>
</dbReference>
<proteinExistence type="predicted"/>
<dbReference type="Proteomes" id="UP000020529">
    <property type="component" value="Unassembled WGS sequence"/>
</dbReference>
<accession>A0A015T1D1</accession>
<feature type="domain" description="MobA/VirD2-like nuclease" evidence="2">
    <location>
        <begin position="17"/>
        <end position="146"/>
    </location>
</feature>
<sequence length="312" mass="35911">MMAKIVKGTTFGGVVKYILDLAKQTNLLDSDGVRLKNLDSIIQSFEAQRELNPRVSKPVGHISLDFSAQDRAKLTDEVMTQIAHDYMNRMGIVSTQYIIGRHHDKEHPHLHIAFNRVDNNGRTISDQNDRFRSEKICKELTTKYGLYFASGKEQVKQHRLKEPDKTKYEIYDVLKTTVPQCRNWRELLERLNSEGITVEFKMKSGTNEPQGIKFSKNGYHFNGSKVDQQFSFSKIDFALQRNVHADQKQETNIQPPSQKSQQGFTSLDSDSLLSGIGGLFDGILTPSPAYDPEEEAFRRQMQRKKKRKEIRR</sequence>
<evidence type="ECO:0000313" key="3">
    <source>
        <dbReference type="EMBL" id="EXY76307.1"/>
    </source>
</evidence>
<dbReference type="RefSeq" id="WP_032587433.1">
    <property type="nucleotide sequence ID" value="NZ_JGCY01000189.1"/>
</dbReference>
<dbReference type="InterPro" id="IPR005094">
    <property type="entry name" value="Endonuclease_MobA/VirD2"/>
</dbReference>
<dbReference type="EMBL" id="JGCY01000189">
    <property type="protein sequence ID" value="EXY76307.1"/>
    <property type="molecule type" value="Genomic_DNA"/>
</dbReference>
<dbReference type="AlphaFoldDB" id="A0A015T1D1"/>
<evidence type="ECO:0000256" key="1">
    <source>
        <dbReference type="SAM" id="MobiDB-lite"/>
    </source>
</evidence>
<dbReference type="PATRIC" id="fig|1339315.3.peg.698"/>
<name>A0A015T1D1_BACFG</name>
<evidence type="ECO:0000313" key="4">
    <source>
        <dbReference type="Proteomes" id="UP000020529"/>
    </source>
</evidence>